<dbReference type="NCBIfam" id="NF005559">
    <property type="entry name" value="PRK07231.1"/>
    <property type="match status" value="1"/>
</dbReference>
<dbReference type="EMBL" id="CP132508">
    <property type="protein sequence ID" value="WPD18106.1"/>
    <property type="molecule type" value="Genomic_DNA"/>
</dbReference>
<evidence type="ECO:0000256" key="3">
    <source>
        <dbReference type="ARBA" id="ARBA00023002"/>
    </source>
</evidence>
<sequence>MGVLDRFRLDGKVALVTGGSRGLGLQIAQGLGEAGAAVAITARKEEGLREAEERLRGQGIRCLAVRCDVTDYEQVVAAVRRVVDAFGGLDILVNNAGATWGAPLFDIPLEAWDKVIRTNLHGTFYMSREAARVMIQQGRGGRIINVASIAGLRGSDPRVMQTLPYNTAKAGVINFTRDLAAKLAEHGITVNCIAPGFFPTKMTRGILAQYGSVIEQSVPLRRLGGERDLQGAALLFASEAGLYITGQVLAVDGGMTAV</sequence>
<accession>A0ABZ0QKT2</accession>
<dbReference type="Proteomes" id="UP001304683">
    <property type="component" value="Chromosome"/>
</dbReference>
<name>A0ABZ0QKT2_9FIRM</name>
<dbReference type="PRINTS" id="PR00080">
    <property type="entry name" value="SDRFAMILY"/>
</dbReference>
<gene>
    <name evidence="4" type="ORF">Q5761_06830</name>
</gene>
<dbReference type="PANTHER" id="PTHR43618">
    <property type="entry name" value="7-ALPHA-HYDROXYSTEROID DEHYDROGENASE"/>
    <property type="match status" value="1"/>
</dbReference>
<dbReference type="PROSITE" id="PS00061">
    <property type="entry name" value="ADH_SHORT"/>
    <property type="match status" value="1"/>
</dbReference>
<dbReference type="Pfam" id="PF13561">
    <property type="entry name" value="adh_short_C2"/>
    <property type="match status" value="1"/>
</dbReference>
<dbReference type="RefSeq" id="WP_318749981.1">
    <property type="nucleotide sequence ID" value="NZ_CP132508.1"/>
</dbReference>
<evidence type="ECO:0000256" key="2">
    <source>
        <dbReference type="ARBA" id="ARBA00022857"/>
    </source>
</evidence>
<dbReference type="InterPro" id="IPR036291">
    <property type="entry name" value="NAD(P)-bd_dom_sf"/>
</dbReference>
<comment type="similarity">
    <text evidence="1">Belongs to the short-chain dehydrogenases/reductases (SDR) family.</text>
</comment>
<proteinExistence type="inferred from homology"/>
<evidence type="ECO:0000313" key="5">
    <source>
        <dbReference type="Proteomes" id="UP001304683"/>
    </source>
</evidence>
<dbReference type="NCBIfam" id="NF006070">
    <property type="entry name" value="PRK08213.1"/>
    <property type="match status" value="1"/>
</dbReference>
<dbReference type="PANTHER" id="PTHR43618:SF8">
    <property type="entry name" value="7ALPHA-HYDROXYSTEROID DEHYDROGENASE"/>
    <property type="match status" value="1"/>
</dbReference>
<dbReference type="InterPro" id="IPR002347">
    <property type="entry name" value="SDR_fam"/>
</dbReference>
<dbReference type="InterPro" id="IPR052178">
    <property type="entry name" value="Sec_Metab_Biosynth_SDR"/>
</dbReference>
<evidence type="ECO:0000256" key="1">
    <source>
        <dbReference type="ARBA" id="ARBA00006484"/>
    </source>
</evidence>
<organism evidence="4 5">
    <name type="scientific">Thermaerobacter composti</name>
    <dbReference type="NCBI Taxonomy" id="554949"/>
    <lineage>
        <taxon>Bacteria</taxon>
        <taxon>Bacillati</taxon>
        <taxon>Bacillota</taxon>
        <taxon>Clostridia</taxon>
        <taxon>Eubacteriales</taxon>
        <taxon>Clostridiales Family XVII. Incertae Sedis</taxon>
        <taxon>Thermaerobacter</taxon>
    </lineage>
</organism>
<dbReference type="InterPro" id="IPR020904">
    <property type="entry name" value="Sc_DH/Rdtase_CS"/>
</dbReference>
<keyword evidence="2" id="KW-0521">NADP</keyword>
<keyword evidence="5" id="KW-1185">Reference proteome</keyword>
<evidence type="ECO:0000313" key="4">
    <source>
        <dbReference type="EMBL" id="WPD18106.1"/>
    </source>
</evidence>
<dbReference type="PRINTS" id="PR00081">
    <property type="entry name" value="GDHRDH"/>
</dbReference>
<dbReference type="SUPFAM" id="SSF51735">
    <property type="entry name" value="NAD(P)-binding Rossmann-fold domains"/>
    <property type="match status" value="1"/>
</dbReference>
<dbReference type="Gene3D" id="3.40.50.720">
    <property type="entry name" value="NAD(P)-binding Rossmann-like Domain"/>
    <property type="match status" value="1"/>
</dbReference>
<keyword evidence="3" id="KW-0560">Oxidoreductase</keyword>
<protein>
    <submittedName>
        <fullName evidence="4">SDR family oxidoreductase</fullName>
    </submittedName>
</protein>
<reference evidence="4 5" key="1">
    <citation type="submission" date="2023-08" db="EMBL/GenBank/DDBJ databases">
        <title>Genome sequence of Thermaerobacter compostii strain Ins1, a spore-forming filamentous bacterium isolated from a deep geothermal reservoir.</title>
        <authorList>
            <person name="Bregnard D."/>
            <person name="Gonzalez D."/>
            <person name="Junier P."/>
        </authorList>
    </citation>
    <scope>NUCLEOTIDE SEQUENCE [LARGE SCALE GENOMIC DNA]</scope>
    <source>
        <strain evidence="4 5">Ins1</strain>
    </source>
</reference>